<keyword evidence="2" id="KW-1185">Reference proteome</keyword>
<name>A0ABT5A8H6_9CYAN</name>
<evidence type="ECO:0000313" key="1">
    <source>
        <dbReference type="EMBL" id="MDB9488271.1"/>
    </source>
</evidence>
<accession>A0ABT5A8H6</accession>
<dbReference type="GeneID" id="78015106"/>
<proteinExistence type="predicted"/>
<evidence type="ECO:0008006" key="3">
    <source>
        <dbReference type="Google" id="ProtNLM"/>
    </source>
</evidence>
<evidence type="ECO:0000313" key="2">
    <source>
        <dbReference type="Proteomes" id="UP001212123"/>
    </source>
</evidence>
<gene>
    <name evidence="1" type="ORF">PN492_17240</name>
</gene>
<protein>
    <recommendedName>
        <fullName evidence="3">GNAT family N-acetyltransferase</fullName>
    </recommendedName>
</protein>
<reference evidence="1 2" key="1">
    <citation type="submission" date="2023-01" db="EMBL/GenBank/DDBJ databases">
        <title>Genomes from the Australian National Cyanobacteria Reference Collection.</title>
        <authorList>
            <person name="Willis A."/>
            <person name="Lee E.M.F."/>
        </authorList>
    </citation>
    <scope>NUCLEOTIDE SEQUENCE [LARGE SCALE GENOMIC DNA]</scope>
    <source>
        <strain evidence="1 2">CS-537/01</strain>
    </source>
</reference>
<dbReference type="RefSeq" id="WP_196811768.1">
    <property type="nucleotide sequence ID" value="NZ_JAQMTU010000109.1"/>
</dbReference>
<dbReference type="Proteomes" id="UP001212123">
    <property type="component" value="Unassembled WGS sequence"/>
</dbReference>
<sequence length="52" mass="6106">MNDPLITISQLLDTDLETLRKISREIWLTHYPTTISNEQIEYMLDIAILNDT</sequence>
<organism evidence="1 2">
    <name type="scientific">Dolichospermum circinale CS-537/01</name>
    <dbReference type="NCBI Taxonomy" id="3021739"/>
    <lineage>
        <taxon>Bacteria</taxon>
        <taxon>Bacillati</taxon>
        <taxon>Cyanobacteriota</taxon>
        <taxon>Cyanophyceae</taxon>
        <taxon>Nostocales</taxon>
        <taxon>Aphanizomenonaceae</taxon>
        <taxon>Dolichospermum</taxon>
        <taxon>Dolichospermum circinale</taxon>
    </lineage>
</organism>
<comment type="caution">
    <text evidence="1">The sequence shown here is derived from an EMBL/GenBank/DDBJ whole genome shotgun (WGS) entry which is preliminary data.</text>
</comment>
<dbReference type="EMBL" id="JAQMTU010000109">
    <property type="protein sequence ID" value="MDB9488271.1"/>
    <property type="molecule type" value="Genomic_DNA"/>
</dbReference>